<keyword evidence="4" id="KW-1185">Reference proteome</keyword>
<dbReference type="Pfam" id="PF02302">
    <property type="entry name" value="PTS_IIB"/>
    <property type="match status" value="1"/>
</dbReference>
<proteinExistence type="predicted"/>
<dbReference type="EMBL" id="FODF01000005">
    <property type="protein sequence ID" value="SEN51867.1"/>
    <property type="molecule type" value="Genomic_DNA"/>
</dbReference>
<dbReference type="CDD" id="cd05566">
    <property type="entry name" value="PTS_IIB_galactitol"/>
    <property type="match status" value="1"/>
</dbReference>
<dbReference type="Gene3D" id="3.40.50.2300">
    <property type="match status" value="1"/>
</dbReference>
<evidence type="ECO:0000259" key="2">
    <source>
        <dbReference type="PROSITE" id="PS51099"/>
    </source>
</evidence>
<accession>A0A1H8H7Y5</accession>
<dbReference type="STRING" id="215200.SAMN05216454_10536"/>
<dbReference type="GO" id="GO:0009401">
    <property type="term" value="P:phosphoenolpyruvate-dependent sugar phosphotransferase system"/>
    <property type="evidence" value="ECO:0007669"/>
    <property type="project" value="InterPro"/>
</dbReference>
<dbReference type="InterPro" id="IPR003501">
    <property type="entry name" value="PTS_EIIB_2/3"/>
</dbReference>
<dbReference type="PROSITE" id="PS51099">
    <property type="entry name" value="PTS_EIIB_TYPE_2"/>
    <property type="match status" value="1"/>
</dbReference>
<evidence type="ECO:0000313" key="3">
    <source>
        <dbReference type="EMBL" id="SEN51867.1"/>
    </source>
</evidence>
<dbReference type="AlphaFoldDB" id="A0A1H8H7Y5"/>
<organism evidence="3 4">
    <name type="scientific">Peptostreptococcus russellii</name>
    <dbReference type="NCBI Taxonomy" id="215200"/>
    <lineage>
        <taxon>Bacteria</taxon>
        <taxon>Bacillati</taxon>
        <taxon>Bacillota</taxon>
        <taxon>Clostridia</taxon>
        <taxon>Peptostreptococcales</taxon>
        <taxon>Peptostreptococcaceae</taxon>
        <taxon>Peptostreptococcus</taxon>
    </lineage>
</organism>
<dbReference type="InterPro" id="IPR013011">
    <property type="entry name" value="PTS_EIIB_2"/>
</dbReference>
<keyword evidence="1" id="KW-0808">Transferase</keyword>
<protein>
    <submittedName>
        <fullName evidence="3">PTS system IIB component, Gat family</fullName>
    </submittedName>
</protein>
<feature type="domain" description="PTS EIIB type-2" evidence="2">
    <location>
        <begin position="2"/>
        <end position="94"/>
    </location>
</feature>
<dbReference type="OrthoDB" id="6505030at2"/>
<evidence type="ECO:0000256" key="1">
    <source>
        <dbReference type="ARBA" id="ARBA00022679"/>
    </source>
</evidence>
<reference evidence="3 4" key="1">
    <citation type="submission" date="2016-10" db="EMBL/GenBank/DDBJ databases">
        <authorList>
            <person name="de Groot N.N."/>
        </authorList>
    </citation>
    <scope>NUCLEOTIDE SEQUENCE [LARGE SCALE GENOMIC DNA]</scope>
    <source>
        <strain evidence="3 4">Calf135</strain>
    </source>
</reference>
<gene>
    <name evidence="3" type="ORF">SAMN05216454_10536</name>
</gene>
<sequence length="94" mass="9840">MKKIVVACGAGIATSTVAIQKLKAGFEKRGLLSQIQFTQCTVAELPTKSKGHDLIVTTAQFSQDVEIPVVSGLPFITGIGADKLVDDIVAKLGI</sequence>
<dbReference type="RefSeq" id="WP_091975039.1">
    <property type="nucleotide sequence ID" value="NZ_FODF01000005.1"/>
</dbReference>
<evidence type="ECO:0000313" key="4">
    <source>
        <dbReference type="Proteomes" id="UP000199512"/>
    </source>
</evidence>
<dbReference type="InterPro" id="IPR036095">
    <property type="entry name" value="PTS_EIIB-like_sf"/>
</dbReference>
<dbReference type="Proteomes" id="UP000199512">
    <property type="component" value="Unassembled WGS sequence"/>
</dbReference>
<dbReference type="GO" id="GO:0008982">
    <property type="term" value="F:protein-N(PI)-phosphohistidine-sugar phosphotransferase activity"/>
    <property type="evidence" value="ECO:0007669"/>
    <property type="project" value="InterPro"/>
</dbReference>
<dbReference type="SUPFAM" id="SSF52794">
    <property type="entry name" value="PTS system IIB component-like"/>
    <property type="match status" value="1"/>
</dbReference>
<name>A0A1H8H7Y5_9FIRM</name>